<keyword evidence="2" id="KW-1185">Reference proteome</keyword>
<dbReference type="EMBL" id="KL198056">
    <property type="protein sequence ID" value="KDQ11724.1"/>
    <property type="molecule type" value="Genomic_DNA"/>
</dbReference>
<sequence>MIVRFPNSPVLVRYLLLLQADCIPPPHPIPHPTPFSPSFPHFFISSFRRRLSISTPIILGRGNRYSDRTSLQALDWVHVCRLVISGCPTKSQCTVAVYGILSSSSKMSFAVDLNGLV</sequence>
<dbReference type="Proteomes" id="UP000027195">
    <property type="component" value="Unassembled WGS sequence"/>
</dbReference>
<reference evidence="2" key="1">
    <citation type="journal article" date="2014" name="Proc. Natl. Acad. Sci. U.S.A.">
        <title>Extensive sampling of basidiomycete genomes demonstrates inadequacy of the white-rot/brown-rot paradigm for wood decay fungi.</title>
        <authorList>
            <person name="Riley R."/>
            <person name="Salamov A.A."/>
            <person name="Brown D.W."/>
            <person name="Nagy L.G."/>
            <person name="Floudas D."/>
            <person name="Held B.W."/>
            <person name="Levasseur A."/>
            <person name="Lombard V."/>
            <person name="Morin E."/>
            <person name="Otillar R."/>
            <person name="Lindquist E.A."/>
            <person name="Sun H."/>
            <person name="LaButti K.M."/>
            <person name="Schmutz J."/>
            <person name="Jabbour D."/>
            <person name="Luo H."/>
            <person name="Baker S.E."/>
            <person name="Pisabarro A.G."/>
            <person name="Walton J.D."/>
            <person name="Blanchette R.A."/>
            <person name="Henrissat B."/>
            <person name="Martin F."/>
            <person name="Cullen D."/>
            <person name="Hibbett D.S."/>
            <person name="Grigoriev I.V."/>
        </authorList>
    </citation>
    <scope>NUCLEOTIDE SEQUENCE [LARGE SCALE GENOMIC DNA]</scope>
    <source>
        <strain evidence="2">FD-172 SS1</strain>
    </source>
</reference>
<dbReference type="HOGENOM" id="CLU_2084473_0_0_1"/>
<gene>
    <name evidence="1" type="ORF">BOTBODRAFT_450021</name>
</gene>
<protein>
    <submittedName>
        <fullName evidence="1">Uncharacterized protein</fullName>
    </submittedName>
</protein>
<accession>A0A067M825</accession>
<dbReference type="InParanoid" id="A0A067M825"/>
<dbReference type="AlphaFoldDB" id="A0A067M825"/>
<organism evidence="1 2">
    <name type="scientific">Botryobasidium botryosum (strain FD-172 SS1)</name>
    <dbReference type="NCBI Taxonomy" id="930990"/>
    <lineage>
        <taxon>Eukaryota</taxon>
        <taxon>Fungi</taxon>
        <taxon>Dikarya</taxon>
        <taxon>Basidiomycota</taxon>
        <taxon>Agaricomycotina</taxon>
        <taxon>Agaricomycetes</taxon>
        <taxon>Cantharellales</taxon>
        <taxon>Botryobasidiaceae</taxon>
        <taxon>Botryobasidium</taxon>
    </lineage>
</organism>
<evidence type="ECO:0000313" key="1">
    <source>
        <dbReference type="EMBL" id="KDQ11724.1"/>
    </source>
</evidence>
<evidence type="ECO:0000313" key="2">
    <source>
        <dbReference type="Proteomes" id="UP000027195"/>
    </source>
</evidence>
<proteinExistence type="predicted"/>
<name>A0A067M825_BOTB1</name>